<name>A0A835P592_VANPL</name>
<organism evidence="2 3">
    <name type="scientific">Vanilla planifolia</name>
    <name type="common">Vanilla</name>
    <dbReference type="NCBI Taxonomy" id="51239"/>
    <lineage>
        <taxon>Eukaryota</taxon>
        <taxon>Viridiplantae</taxon>
        <taxon>Streptophyta</taxon>
        <taxon>Embryophyta</taxon>
        <taxon>Tracheophyta</taxon>
        <taxon>Spermatophyta</taxon>
        <taxon>Magnoliopsida</taxon>
        <taxon>Liliopsida</taxon>
        <taxon>Asparagales</taxon>
        <taxon>Orchidaceae</taxon>
        <taxon>Vanilloideae</taxon>
        <taxon>Vanilleae</taxon>
        <taxon>Vanilla</taxon>
    </lineage>
</organism>
<sequence length="54" mass="5915">MRQEAPGSDIVLGDTGLGVEEELTLKAPRCSSVQELLMRFLERESAGLSTFSMK</sequence>
<keyword evidence="3" id="KW-1185">Reference proteome</keyword>
<evidence type="ECO:0000313" key="3">
    <source>
        <dbReference type="Proteomes" id="UP000636800"/>
    </source>
</evidence>
<evidence type="ECO:0000313" key="2">
    <source>
        <dbReference type="EMBL" id="KAG0446100.1"/>
    </source>
</evidence>
<protein>
    <submittedName>
        <fullName evidence="2">Uncharacterized protein</fullName>
    </submittedName>
</protein>
<dbReference type="AlphaFoldDB" id="A0A835P592"/>
<reference evidence="3 4" key="1">
    <citation type="journal article" date="2020" name="Nat. Food">
        <title>A phased Vanilla planifolia genome enables genetic improvement of flavour and production.</title>
        <authorList>
            <person name="Hasing T."/>
            <person name="Tang H."/>
            <person name="Brym M."/>
            <person name="Khazi F."/>
            <person name="Huang T."/>
            <person name="Chambers A.H."/>
        </authorList>
    </citation>
    <scope>NUCLEOTIDE SEQUENCE [LARGE SCALE GENOMIC DNA]</scope>
    <source>
        <tissue evidence="2">Leaf</tissue>
    </source>
</reference>
<dbReference type="Proteomes" id="UP000639772">
    <property type="component" value="Unassembled WGS sequence"/>
</dbReference>
<gene>
    <name evidence="2" type="ORF">HPP92_028996</name>
    <name evidence="1" type="ORF">HPP92_029008</name>
</gene>
<evidence type="ECO:0000313" key="1">
    <source>
        <dbReference type="EMBL" id="KAG0446096.1"/>
    </source>
</evidence>
<dbReference type="EMBL" id="JADCNM010000616">
    <property type="protein sequence ID" value="KAG0446096.1"/>
    <property type="molecule type" value="Genomic_DNA"/>
</dbReference>
<proteinExistence type="predicted"/>
<comment type="caution">
    <text evidence="2">The sequence shown here is derived from an EMBL/GenBank/DDBJ whole genome shotgun (WGS) entry which is preliminary data.</text>
</comment>
<dbReference type="EMBL" id="JADCNL010000615">
    <property type="protein sequence ID" value="KAG0446100.1"/>
    <property type="molecule type" value="Genomic_DNA"/>
</dbReference>
<dbReference type="Proteomes" id="UP000636800">
    <property type="component" value="Unassembled WGS sequence"/>
</dbReference>
<accession>A0A835P592</accession>
<evidence type="ECO:0000313" key="4">
    <source>
        <dbReference type="Proteomes" id="UP000639772"/>
    </source>
</evidence>